<evidence type="ECO:0000259" key="8">
    <source>
        <dbReference type="Pfam" id="PF01545"/>
    </source>
</evidence>
<comment type="caution">
    <text evidence="10">The sequence shown here is derived from an EMBL/GenBank/DDBJ whole genome shotgun (WGS) entry which is preliminary data.</text>
</comment>
<keyword evidence="3" id="KW-0813">Transport</keyword>
<organism evidence="10">
    <name type="scientific">Fervidobacterium nodosum</name>
    <dbReference type="NCBI Taxonomy" id="2424"/>
    <lineage>
        <taxon>Bacteria</taxon>
        <taxon>Thermotogati</taxon>
        <taxon>Thermotogota</taxon>
        <taxon>Thermotogae</taxon>
        <taxon>Thermotogales</taxon>
        <taxon>Fervidobacteriaceae</taxon>
        <taxon>Fervidobacterium</taxon>
    </lineage>
</organism>
<dbReference type="InterPro" id="IPR002524">
    <property type="entry name" value="Cation_efflux"/>
</dbReference>
<dbReference type="FunFam" id="1.20.1510.10:FF:000006">
    <property type="entry name" value="Divalent cation efflux transporter"/>
    <property type="match status" value="1"/>
</dbReference>
<dbReference type="SUPFAM" id="SSF160240">
    <property type="entry name" value="Cation efflux protein cytoplasmic domain-like"/>
    <property type="match status" value="1"/>
</dbReference>
<dbReference type="AlphaFoldDB" id="A0A7C5U6M3"/>
<evidence type="ECO:0000313" key="10">
    <source>
        <dbReference type="EMBL" id="HHR33858.1"/>
    </source>
</evidence>
<evidence type="ECO:0000256" key="1">
    <source>
        <dbReference type="ARBA" id="ARBA00004141"/>
    </source>
</evidence>
<dbReference type="Pfam" id="PF01545">
    <property type="entry name" value="Cation_efflux"/>
    <property type="match status" value="1"/>
</dbReference>
<keyword evidence="5 7" id="KW-1133">Transmembrane helix</keyword>
<dbReference type="GO" id="GO:0008324">
    <property type="term" value="F:monoatomic cation transmembrane transporter activity"/>
    <property type="evidence" value="ECO:0007669"/>
    <property type="project" value="InterPro"/>
</dbReference>
<reference evidence="10" key="1">
    <citation type="journal article" date="2020" name="mSystems">
        <title>Genome- and Community-Level Interaction Insights into Carbon Utilization and Element Cycling Functions of Hydrothermarchaeota in Hydrothermal Sediment.</title>
        <authorList>
            <person name="Zhou Z."/>
            <person name="Liu Y."/>
            <person name="Xu W."/>
            <person name="Pan J."/>
            <person name="Luo Z.H."/>
            <person name="Li M."/>
        </authorList>
    </citation>
    <scope>NUCLEOTIDE SEQUENCE [LARGE SCALE GENOMIC DNA]</scope>
    <source>
        <strain evidence="10">SpSt-1088</strain>
    </source>
</reference>
<sequence>MENSIEKELKKVSIIAVVTNIVLAIIKVSIGLLFKSMAVLADGIDTSTDILTSSTMLISTIISRKPADKEHPYGHQKAENIGAKIISFVIFYAGFSLLTESVKRLITGEYEVLSGFLPLLAAITSVAGKTFLFAIEYSVGKKHKSYAMIAEAKNMRNDILMSGLVFFGVFLNKIGLSWMDPLVGVIMSGIIIKVAWEVFEENAHELMDGLREEEMWIYEKIFEACKMCGASNPHKVRVRKIGGKFDIDMDVEVNEHMSVREAHNITKCIKEKLCDTKSIYDVVIHVEPEENDEKEPFGLSEGDSISNNR</sequence>
<keyword evidence="6 7" id="KW-0472">Membrane</keyword>
<dbReference type="InterPro" id="IPR027470">
    <property type="entry name" value="Cation_efflux_CTD"/>
</dbReference>
<evidence type="ECO:0000256" key="5">
    <source>
        <dbReference type="ARBA" id="ARBA00022989"/>
    </source>
</evidence>
<dbReference type="PANTHER" id="PTHR43840">
    <property type="entry name" value="MITOCHONDRIAL METAL TRANSPORTER 1-RELATED"/>
    <property type="match status" value="1"/>
</dbReference>
<comment type="subcellular location">
    <subcellularLocation>
        <location evidence="1">Membrane</location>
        <topology evidence="1">Multi-pass membrane protein</topology>
    </subcellularLocation>
</comment>
<evidence type="ECO:0000256" key="7">
    <source>
        <dbReference type="SAM" id="Phobius"/>
    </source>
</evidence>
<dbReference type="PANTHER" id="PTHR43840:SF50">
    <property type="entry name" value="MANGANESE EFFLUX SYSTEM PROTEIN MNES"/>
    <property type="match status" value="1"/>
</dbReference>
<dbReference type="InterPro" id="IPR058533">
    <property type="entry name" value="Cation_efflux_TM"/>
</dbReference>
<dbReference type="EMBL" id="DRXW01000178">
    <property type="protein sequence ID" value="HHR33858.1"/>
    <property type="molecule type" value="Genomic_DNA"/>
</dbReference>
<dbReference type="InterPro" id="IPR027469">
    <property type="entry name" value="Cation_efflux_TMD_sf"/>
</dbReference>
<gene>
    <name evidence="10" type="ORF">ENM46_02810</name>
</gene>
<evidence type="ECO:0000256" key="2">
    <source>
        <dbReference type="ARBA" id="ARBA00008114"/>
    </source>
</evidence>
<evidence type="ECO:0000256" key="6">
    <source>
        <dbReference type="ARBA" id="ARBA00023136"/>
    </source>
</evidence>
<feature type="domain" description="Cation efflux protein transmembrane" evidence="8">
    <location>
        <begin position="14"/>
        <end position="207"/>
    </location>
</feature>
<dbReference type="NCBIfam" id="TIGR01297">
    <property type="entry name" value="CDF"/>
    <property type="match status" value="1"/>
</dbReference>
<feature type="transmembrane region" description="Helical" evidence="7">
    <location>
        <begin position="159"/>
        <end position="176"/>
    </location>
</feature>
<name>A0A7C5U6M3_9BACT</name>
<proteinExistence type="inferred from homology"/>
<evidence type="ECO:0000256" key="3">
    <source>
        <dbReference type="ARBA" id="ARBA00022448"/>
    </source>
</evidence>
<dbReference type="Pfam" id="PF16916">
    <property type="entry name" value="ZT_dimer"/>
    <property type="match status" value="1"/>
</dbReference>
<dbReference type="Gene3D" id="1.20.1510.10">
    <property type="entry name" value="Cation efflux protein transmembrane domain"/>
    <property type="match status" value="1"/>
</dbReference>
<evidence type="ECO:0000256" key="4">
    <source>
        <dbReference type="ARBA" id="ARBA00022692"/>
    </source>
</evidence>
<dbReference type="SUPFAM" id="SSF161111">
    <property type="entry name" value="Cation efflux protein transmembrane domain-like"/>
    <property type="match status" value="1"/>
</dbReference>
<dbReference type="Gene3D" id="3.30.70.1350">
    <property type="entry name" value="Cation efflux protein, cytoplasmic domain"/>
    <property type="match status" value="1"/>
</dbReference>
<protein>
    <submittedName>
        <fullName evidence="10">Cation transporter</fullName>
    </submittedName>
</protein>
<evidence type="ECO:0000259" key="9">
    <source>
        <dbReference type="Pfam" id="PF16916"/>
    </source>
</evidence>
<feature type="domain" description="Cation efflux protein cytoplasmic" evidence="9">
    <location>
        <begin position="223"/>
        <end position="289"/>
    </location>
</feature>
<comment type="similarity">
    <text evidence="2">Belongs to the cation diffusion facilitator (CDF) transporter (TC 2.A.4) family.</text>
</comment>
<feature type="transmembrane region" description="Helical" evidence="7">
    <location>
        <begin position="12"/>
        <end position="34"/>
    </location>
</feature>
<accession>A0A7C5U6M3</accession>
<keyword evidence="4 7" id="KW-0812">Transmembrane</keyword>
<dbReference type="InterPro" id="IPR036837">
    <property type="entry name" value="Cation_efflux_CTD_sf"/>
</dbReference>
<feature type="transmembrane region" description="Helical" evidence="7">
    <location>
        <begin position="119"/>
        <end position="139"/>
    </location>
</feature>
<dbReference type="InterPro" id="IPR050291">
    <property type="entry name" value="CDF_Transporter"/>
</dbReference>
<dbReference type="GO" id="GO:0016020">
    <property type="term" value="C:membrane"/>
    <property type="evidence" value="ECO:0007669"/>
    <property type="project" value="UniProtKB-SubCell"/>
</dbReference>